<evidence type="ECO:0000313" key="7">
    <source>
        <dbReference type="Proteomes" id="UP000260782"/>
    </source>
</evidence>
<evidence type="ECO:0000313" key="3">
    <source>
        <dbReference type="EMBL" id="RAW65423.1"/>
    </source>
</evidence>
<dbReference type="RefSeq" id="WP_112121397.1">
    <property type="nucleotide sequence ID" value="NZ_BNEV01000132.1"/>
</dbReference>
<dbReference type="GeneID" id="75069690"/>
<evidence type="ECO:0000259" key="1">
    <source>
        <dbReference type="Pfam" id="PF15616"/>
    </source>
</evidence>
<evidence type="ECO:0000313" key="8">
    <source>
        <dbReference type="Proteomes" id="UP000260783"/>
    </source>
</evidence>
<dbReference type="Proteomes" id="UP000260783">
    <property type="component" value="Unassembled WGS sequence"/>
</dbReference>
<protein>
    <recommendedName>
        <fullName evidence="1">TerY-C metal binding domain-containing protein</fullName>
    </recommendedName>
</protein>
<gene>
    <name evidence="3" type="ORF">C4N21_06850</name>
    <name evidence="5" type="ORF">DWZ04_10435</name>
    <name evidence="4" type="ORF">DWZ25_08480</name>
    <name evidence="2" type="ORF">GKE10_11025</name>
</gene>
<dbReference type="Proteomes" id="UP000250550">
    <property type="component" value="Unassembled WGS sequence"/>
</dbReference>
<evidence type="ECO:0000313" key="2">
    <source>
        <dbReference type="EMBL" id="MSC52421.1"/>
    </source>
</evidence>
<reference evidence="7 8" key="2">
    <citation type="submission" date="2018-08" db="EMBL/GenBank/DDBJ databases">
        <title>A genome reference for cultivated species of the human gut microbiota.</title>
        <authorList>
            <person name="Zou Y."/>
            <person name="Xue W."/>
            <person name="Luo G."/>
        </authorList>
    </citation>
    <scope>NUCLEOTIDE SEQUENCE [LARGE SCALE GENOMIC DNA]</scope>
    <source>
        <strain evidence="5 8">AF29-11BH</strain>
        <strain evidence="4 7">AF31-14AC</strain>
    </source>
</reference>
<dbReference type="EMBL" id="QVES01000008">
    <property type="protein sequence ID" value="RGB85530.1"/>
    <property type="molecule type" value="Genomic_DNA"/>
</dbReference>
<reference evidence="3 6" key="1">
    <citation type="submission" date="2018-02" db="EMBL/GenBank/DDBJ databases">
        <title>Complete genome sequencing of Faecalibacterium prausnitzii strains isolated from the human gut.</title>
        <authorList>
            <person name="Fitzgerald B.C."/>
            <person name="Shkoporov A.N."/>
            <person name="Ross P.R."/>
            <person name="Hill C."/>
        </authorList>
    </citation>
    <scope>NUCLEOTIDE SEQUENCE [LARGE SCALE GENOMIC DNA]</scope>
    <source>
        <strain evidence="3 6">APC924/119</strain>
    </source>
</reference>
<evidence type="ECO:0000313" key="6">
    <source>
        <dbReference type="Proteomes" id="UP000250550"/>
    </source>
</evidence>
<organism evidence="3 6">
    <name type="scientific">Faecalibacterium prausnitzii</name>
    <dbReference type="NCBI Taxonomy" id="853"/>
    <lineage>
        <taxon>Bacteria</taxon>
        <taxon>Bacillati</taxon>
        <taxon>Bacillota</taxon>
        <taxon>Clostridia</taxon>
        <taxon>Eubacteriales</taxon>
        <taxon>Oscillospiraceae</taxon>
        <taxon>Faecalibacterium</taxon>
    </lineage>
</organism>
<dbReference type="Proteomes" id="UP000260782">
    <property type="component" value="Unassembled WGS sequence"/>
</dbReference>
<dbReference type="Proteomes" id="UP000462091">
    <property type="component" value="Unassembled WGS sequence"/>
</dbReference>
<accession>A0A329UV17</accession>
<dbReference type="Pfam" id="PF15616">
    <property type="entry name" value="TerY_C"/>
    <property type="match status" value="1"/>
</dbReference>
<dbReference type="EMBL" id="WKQM01000024">
    <property type="protein sequence ID" value="MSC52421.1"/>
    <property type="molecule type" value="Genomic_DNA"/>
</dbReference>
<sequence>MTNDIEATVALCKCGKTHKVYGVRFEKAGKKHWKYTWAFPIKESTAKHEGYDKTSIVGVIEPTNDYPGCPYCKAQSFVICSCGRLNCDNTSGLGGLFTCEWCGTTGKLGIYDGSGFDSSGDR</sequence>
<evidence type="ECO:0000313" key="9">
    <source>
        <dbReference type="Proteomes" id="UP000462091"/>
    </source>
</evidence>
<dbReference type="EMBL" id="PRLF01000007">
    <property type="protein sequence ID" value="RAW65423.1"/>
    <property type="molecule type" value="Genomic_DNA"/>
</dbReference>
<comment type="caution">
    <text evidence="3">The sequence shown here is derived from an EMBL/GenBank/DDBJ whole genome shotgun (WGS) entry which is preliminary data.</text>
</comment>
<evidence type="ECO:0000313" key="5">
    <source>
        <dbReference type="EMBL" id="RGB96086.1"/>
    </source>
</evidence>
<dbReference type="EMBL" id="QVEW01000011">
    <property type="protein sequence ID" value="RGB96086.1"/>
    <property type="molecule type" value="Genomic_DNA"/>
</dbReference>
<proteinExistence type="predicted"/>
<feature type="domain" description="TerY-C metal binding" evidence="1">
    <location>
        <begin position="7"/>
        <end position="117"/>
    </location>
</feature>
<name>A0A329UV17_9FIRM</name>
<reference evidence="2 9" key="3">
    <citation type="journal article" date="2019" name="Nat. Med.">
        <title>A library of human gut bacterial isolates paired with longitudinal multiomics data enables mechanistic microbiome research.</title>
        <authorList>
            <person name="Poyet M."/>
            <person name="Groussin M."/>
            <person name="Gibbons S.M."/>
            <person name="Avila-Pacheco J."/>
            <person name="Jiang X."/>
            <person name="Kearney S.M."/>
            <person name="Perrotta A.R."/>
            <person name="Berdy B."/>
            <person name="Zhao S."/>
            <person name="Lieberman T.D."/>
            <person name="Swanson P.K."/>
            <person name="Smith M."/>
            <person name="Roesemann S."/>
            <person name="Alexander J.E."/>
            <person name="Rich S.A."/>
            <person name="Livny J."/>
            <person name="Vlamakis H."/>
            <person name="Clish C."/>
            <person name="Bullock K."/>
            <person name="Deik A."/>
            <person name="Scott J."/>
            <person name="Pierce K.A."/>
            <person name="Xavier R.J."/>
            <person name="Alm E.J."/>
        </authorList>
    </citation>
    <scope>NUCLEOTIDE SEQUENCE [LARGE SCALE GENOMIC DNA]</scope>
    <source>
        <strain evidence="2 9">BIOML-B1</strain>
    </source>
</reference>
<evidence type="ECO:0000313" key="4">
    <source>
        <dbReference type="EMBL" id="RGB85530.1"/>
    </source>
</evidence>
<dbReference type="InterPro" id="IPR028274">
    <property type="entry name" value="TerY-C"/>
</dbReference>
<dbReference type="AlphaFoldDB" id="A0A329UV17"/>